<dbReference type="STRING" id="94624.Bpet1642"/>
<dbReference type="KEGG" id="bpt:Bpet1642"/>
<evidence type="ECO:0000313" key="2">
    <source>
        <dbReference type="Proteomes" id="UP000001225"/>
    </source>
</evidence>
<reference evidence="1 2" key="1">
    <citation type="journal article" date="2008" name="BMC Genomics">
        <title>The missing link: Bordetella petrii is endowed with both the metabolic versatility of environmental bacteria and virulence traits of pathogenic Bordetellae.</title>
        <authorList>
            <person name="Gross R."/>
            <person name="Guzman C.A."/>
            <person name="Sebaihia M."/>
            <person name="Martins Dos Santos V.A."/>
            <person name="Pieper D.H."/>
            <person name="Koebnik R."/>
            <person name="Lechner M."/>
            <person name="Bartels D."/>
            <person name="Buhrmester J."/>
            <person name="Choudhuri J.V."/>
            <person name="Ebensen T."/>
            <person name="Gaigalat L."/>
            <person name="Herrmann S."/>
            <person name="Khachane A.N."/>
            <person name="Larisch C."/>
            <person name="Link S."/>
            <person name="Linke B."/>
            <person name="Meyer F."/>
            <person name="Mormann S."/>
            <person name="Nakunst D."/>
            <person name="Rueckert C."/>
            <person name="Schneiker-Bekel S."/>
            <person name="Schulze K."/>
            <person name="Vorhoelter F.J."/>
            <person name="Yevsa T."/>
            <person name="Engle J.T."/>
            <person name="Goldman W.E."/>
            <person name="Puehler A."/>
            <person name="Goebel U.B."/>
            <person name="Goesmann A."/>
            <person name="Bloecker H."/>
            <person name="Kaiser O."/>
            <person name="Martinez-Arias R."/>
        </authorList>
    </citation>
    <scope>NUCLEOTIDE SEQUENCE [LARGE SCALE GENOMIC DNA]</scope>
    <source>
        <strain evidence="2">ATCC BAA-461 / DSM 12804 / CCUG 43448 / CIP 107267 / Se-1111R</strain>
    </source>
</reference>
<dbReference type="Proteomes" id="UP000001225">
    <property type="component" value="Chromosome"/>
</dbReference>
<dbReference type="AlphaFoldDB" id="A9IGR4"/>
<name>A9IGR4_BORPD</name>
<organism evidence="1 2">
    <name type="scientific">Bordetella petrii (strain ATCC BAA-461 / DSM 12804 / CCUG 43448 / CIP 107267 / Se-1111R)</name>
    <dbReference type="NCBI Taxonomy" id="340100"/>
    <lineage>
        <taxon>Bacteria</taxon>
        <taxon>Pseudomonadati</taxon>
        <taxon>Pseudomonadota</taxon>
        <taxon>Betaproteobacteria</taxon>
        <taxon>Burkholderiales</taxon>
        <taxon>Alcaligenaceae</taxon>
        <taxon>Bordetella</taxon>
    </lineage>
</organism>
<gene>
    <name evidence="1" type="ordered locus">Bpet1642</name>
</gene>
<keyword evidence="2" id="KW-1185">Reference proteome</keyword>
<proteinExistence type="predicted"/>
<evidence type="ECO:0000313" key="1">
    <source>
        <dbReference type="EMBL" id="CAP41981.1"/>
    </source>
</evidence>
<protein>
    <submittedName>
        <fullName evidence="1">Uncharacterized protein</fullName>
    </submittedName>
</protein>
<accession>A9IGR4</accession>
<sequence>MGRLSNQGAARGLLGDGCRSNDLSIPDGAMQKKYSVKVHARWDVVFHATPAQVADMRADGLVIDEVCNTVPDWMPAPLVRGWCRAQDAWQWLRLF</sequence>
<dbReference type="EMBL" id="AM902716">
    <property type="protein sequence ID" value="CAP41981.1"/>
    <property type="molecule type" value="Genomic_DNA"/>
</dbReference>